<accession>A0ABQ6IBH9</accession>
<dbReference type="Gene3D" id="1.10.530.10">
    <property type="match status" value="1"/>
</dbReference>
<sequence>MPRPAAGPAISGACLNALWTKESGWNSNAHNSSSGAHGIPQALPGSKMASVGSDWATNPTTQITWGLNYIAGRYGTPCGAWGHSQSIGWY</sequence>
<evidence type="ECO:0000259" key="1">
    <source>
        <dbReference type="Pfam" id="PF01464"/>
    </source>
</evidence>
<dbReference type="Proteomes" id="UP001157125">
    <property type="component" value="Unassembled WGS sequence"/>
</dbReference>
<gene>
    <name evidence="2" type="ORF">GCM10025876_12480</name>
</gene>
<dbReference type="InterPro" id="IPR008258">
    <property type="entry name" value="Transglycosylase_SLT_dom_1"/>
</dbReference>
<reference evidence="3" key="1">
    <citation type="journal article" date="2019" name="Int. J. Syst. Evol. Microbiol.">
        <title>The Global Catalogue of Microorganisms (GCM) 10K type strain sequencing project: providing services to taxonomists for standard genome sequencing and annotation.</title>
        <authorList>
            <consortium name="The Broad Institute Genomics Platform"/>
            <consortium name="The Broad Institute Genome Sequencing Center for Infectious Disease"/>
            <person name="Wu L."/>
            <person name="Ma J."/>
        </authorList>
    </citation>
    <scope>NUCLEOTIDE SEQUENCE [LARGE SCALE GENOMIC DNA]</scope>
    <source>
        <strain evidence="3">NBRC 112299</strain>
    </source>
</reference>
<comment type="caution">
    <text evidence="2">The sequence shown here is derived from an EMBL/GenBank/DDBJ whole genome shotgun (WGS) entry which is preliminary data.</text>
</comment>
<dbReference type="RefSeq" id="WP_348523482.1">
    <property type="nucleotide sequence ID" value="NZ_BSUN01000001.1"/>
</dbReference>
<keyword evidence="3" id="KW-1185">Reference proteome</keyword>
<organism evidence="2 3">
    <name type="scientific">Demequina litorisediminis</name>
    <dbReference type="NCBI Taxonomy" id="1849022"/>
    <lineage>
        <taxon>Bacteria</taxon>
        <taxon>Bacillati</taxon>
        <taxon>Actinomycetota</taxon>
        <taxon>Actinomycetes</taxon>
        <taxon>Micrococcales</taxon>
        <taxon>Demequinaceae</taxon>
        <taxon>Demequina</taxon>
    </lineage>
</organism>
<evidence type="ECO:0000313" key="2">
    <source>
        <dbReference type="EMBL" id="GMA35044.1"/>
    </source>
</evidence>
<dbReference type="Pfam" id="PF01464">
    <property type="entry name" value="SLT"/>
    <property type="match status" value="1"/>
</dbReference>
<dbReference type="SUPFAM" id="SSF53955">
    <property type="entry name" value="Lysozyme-like"/>
    <property type="match status" value="1"/>
</dbReference>
<dbReference type="EMBL" id="BSUN01000001">
    <property type="protein sequence ID" value="GMA35044.1"/>
    <property type="molecule type" value="Genomic_DNA"/>
</dbReference>
<evidence type="ECO:0000313" key="3">
    <source>
        <dbReference type="Proteomes" id="UP001157125"/>
    </source>
</evidence>
<feature type="domain" description="Transglycosylase SLT" evidence="1">
    <location>
        <begin position="9"/>
        <end position="77"/>
    </location>
</feature>
<name>A0ABQ6IBH9_9MICO</name>
<proteinExistence type="predicted"/>
<protein>
    <recommendedName>
        <fullName evidence="1">Transglycosylase SLT domain-containing protein</fullName>
    </recommendedName>
</protein>
<dbReference type="InterPro" id="IPR023346">
    <property type="entry name" value="Lysozyme-like_dom_sf"/>
</dbReference>